<dbReference type="GO" id="GO:0015648">
    <property type="term" value="F:lipid-linked peptidoglycan transporter activity"/>
    <property type="evidence" value="ECO:0007669"/>
    <property type="project" value="TreeGrafter"/>
</dbReference>
<evidence type="ECO:0000256" key="5">
    <source>
        <dbReference type="ARBA" id="ARBA00022692"/>
    </source>
</evidence>
<accession>A0A2N0ZHX0</accession>
<keyword evidence="6" id="KW-0133">Cell shape</keyword>
<sequence>MKRNSYTIDYPLLIILFCLISISLISVYSGSGQYYSSDPFYFLKRQFIWYVIGLIVMAAVAKFDYELLEKWAVPLYIIGMILLMLVHFFGVFRNGAQRWVNLGIFEIQPSEFFKVILILFLSVTLSKIGRRKLSFTESMPITAKVAIFSLFPFYMILVQPDLGSALIIAAITLSLIAVSGISYKMVLLLTSAGAGLVGMLVYLHNHYFDIFIKIIKPHQLERIYGWLDPYGYASSYGYQLTQAMLGIGSGQMNGWGFTQGAQVQSGQIPEAHTDFIFAVIGEEFGFIGASILISLYFLLIYRIIVIALNANTLFGFYICAGSIGLISFQAFQNIGMTIGVMPITGITLPFISYGGSALLTNMITIGLVLSVNLKSKRYMFSNNAA</sequence>
<evidence type="ECO:0000256" key="2">
    <source>
        <dbReference type="ARBA" id="ARBA00022475"/>
    </source>
</evidence>
<feature type="transmembrane region" description="Helical" evidence="11">
    <location>
        <begin position="163"/>
        <end position="181"/>
    </location>
</feature>
<keyword evidence="7" id="KW-0573">Peptidoglycan synthesis</keyword>
<feature type="transmembrane region" description="Helical" evidence="11">
    <location>
        <begin position="47"/>
        <end position="65"/>
    </location>
</feature>
<evidence type="ECO:0000256" key="1">
    <source>
        <dbReference type="ARBA" id="ARBA00004141"/>
    </source>
</evidence>
<feature type="transmembrane region" description="Helical" evidence="11">
    <location>
        <begin position="141"/>
        <end position="157"/>
    </location>
</feature>
<keyword evidence="5 11" id="KW-0812">Transmembrane</keyword>
<dbReference type="InterPro" id="IPR001182">
    <property type="entry name" value="FtsW/RodA"/>
</dbReference>
<evidence type="ECO:0000313" key="13">
    <source>
        <dbReference type="Proteomes" id="UP000233343"/>
    </source>
</evidence>
<dbReference type="GO" id="GO:0071555">
    <property type="term" value="P:cell wall organization"/>
    <property type="evidence" value="ECO:0007669"/>
    <property type="project" value="UniProtKB-KW"/>
</dbReference>
<dbReference type="Proteomes" id="UP000233343">
    <property type="component" value="Unassembled WGS sequence"/>
</dbReference>
<dbReference type="GO" id="GO:0016757">
    <property type="term" value="F:glycosyltransferase activity"/>
    <property type="evidence" value="ECO:0007669"/>
    <property type="project" value="UniProtKB-KW"/>
</dbReference>
<dbReference type="EMBL" id="PISD01000019">
    <property type="protein sequence ID" value="PKG29108.1"/>
    <property type="molecule type" value="Genomic_DNA"/>
</dbReference>
<dbReference type="PROSITE" id="PS00428">
    <property type="entry name" value="FTSW_RODA_SPOVE"/>
    <property type="match status" value="1"/>
</dbReference>
<evidence type="ECO:0000256" key="4">
    <source>
        <dbReference type="ARBA" id="ARBA00022679"/>
    </source>
</evidence>
<dbReference type="GO" id="GO:0051301">
    <property type="term" value="P:cell division"/>
    <property type="evidence" value="ECO:0007669"/>
    <property type="project" value="InterPro"/>
</dbReference>
<dbReference type="Pfam" id="PF01098">
    <property type="entry name" value="FTSW_RODA_SPOVE"/>
    <property type="match status" value="1"/>
</dbReference>
<dbReference type="RefSeq" id="WP_066198685.1">
    <property type="nucleotide sequence ID" value="NZ_JAFDQP010000004.1"/>
</dbReference>
<dbReference type="GO" id="GO:0009252">
    <property type="term" value="P:peptidoglycan biosynthetic process"/>
    <property type="evidence" value="ECO:0007669"/>
    <property type="project" value="UniProtKB-KW"/>
</dbReference>
<evidence type="ECO:0000256" key="6">
    <source>
        <dbReference type="ARBA" id="ARBA00022960"/>
    </source>
</evidence>
<dbReference type="NCBIfam" id="TIGR02210">
    <property type="entry name" value="rodA_shape"/>
    <property type="match status" value="1"/>
</dbReference>
<evidence type="ECO:0000256" key="11">
    <source>
        <dbReference type="SAM" id="Phobius"/>
    </source>
</evidence>
<dbReference type="GO" id="GO:0005886">
    <property type="term" value="C:plasma membrane"/>
    <property type="evidence" value="ECO:0007669"/>
    <property type="project" value="TreeGrafter"/>
</dbReference>
<comment type="subcellular location">
    <subcellularLocation>
        <location evidence="1">Membrane</location>
        <topology evidence="1">Multi-pass membrane protein</topology>
    </subcellularLocation>
</comment>
<dbReference type="GO" id="GO:0032153">
    <property type="term" value="C:cell division site"/>
    <property type="evidence" value="ECO:0007669"/>
    <property type="project" value="TreeGrafter"/>
</dbReference>
<dbReference type="InterPro" id="IPR011923">
    <property type="entry name" value="RodA/MrdB"/>
</dbReference>
<gene>
    <name evidence="12" type="ORF">CWS20_10100</name>
</gene>
<dbReference type="PANTHER" id="PTHR30474:SF1">
    <property type="entry name" value="PEPTIDOGLYCAN GLYCOSYLTRANSFERASE MRDB"/>
    <property type="match status" value="1"/>
</dbReference>
<keyword evidence="10" id="KW-0961">Cell wall biogenesis/degradation</keyword>
<proteinExistence type="predicted"/>
<dbReference type="InterPro" id="IPR018365">
    <property type="entry name" value="Cell_cycle_FtsW-rel_CS"/>
</dbReference>
<evidence type="ECO:0000313" key="12">
    <source>
        <dbReference type="EMBL" id="PKG29108.1"/>
    </source>
</evidence>
<feature type="transmembrane region" description="Helical" evidence="11">
    <location>
        <begin position="351"/>
        <end position="373"/>
    </location>
</feature>
<feature type="transmembrane region" description="Helical" evidence="11">
    <location>
        <begin position="313"/>
        <end position="331"/>
    </location>
</feature>
<evidence type="ECO:0000256" key="7">
    <source>
        <dbReference type="ARBA" id="ARBA00022984"/>
    </source>
</evidence>
<comment type="caution">
    <text evidence="12">The sequence shown here is derived from an EMBL/GenBank/DDBJ whole genome shotgun (WGS) entry which is preliminary data.</text>
</comment>
<protein>
    <submittedName>
        <fullName evidence="12">Rod shape-determining protein RodA</fullName>
    </submittedName>
</protein>
<feature type="transmembrane region" description="Helical" evidence="11">
    <location>
        <begin position="12"/>
        <end position="35"/>
    </location>
</feature>
<feature type="transmembrane region" description="Helical" evidence="11">
    <location>
        <begin position="275"/>
        <end position="301"/>
    </location>
</feature>
<dbReference type="AlphaFoldDB" id="A0A2N0ZHX0"/>
<keyword evidence="2" id="KW-1003">Cell membrane</keyword>
<evidence type="ECO:0000256" key="10">
    <source>
        <dbReference type="ARBA" id="ARBA00023316"/>
    </source>
</evidence>
<organism evidence="12 13">
    <name type="scientific">Cytobacillus horneckiae</name>
    <dbReference type="NCBI Taxonomy" id="549687"/>
    <lineage>
        <taxon>Bacteria</taxon>
        <taxon>Bacillati</taxon>
        <taxon>Bacillota</taxon>
        <taxon>Bacilli</taxon>
        <taxon>Bacillales</taxon>
        <taxon>Bacillaceae</taxon>
        <taxon>Cytobacillus</taxon>
    </lineage>
</organism>
<keyword evidence="3" id="KW-0328">Glycosyltransferase</keyword>
<evidence type="ECO:0000256" key="9">
    <source>
        <dbReference type="ARBA" id="ARBA00023136"/>
    </source>
</evidence>
<dbReference type="PANTHER" id="PTHR30474">
    <property type="entry name" value="CELL CYCLE PROTEIN"/>
    <property type="match status" value="1"/>
</dbReference>
<keyword evidence="13" id="KW-1185">Reference proteome</keyword>
<evidence type="ECO:0000256" key="8">
    <source>
        <dbReference type="ARBA" id="ARBA00022989"/>
    </source>
</evidence>
<feature type="transmembrane region" description="Helical" evidence="11">
    <location>
        <begin position="186"/>
        <end position="203"/>
    </location>
</feature>
<name>A0A2N0ZHX0_9BACI</name>
<keyword evidence="9 11" id="KW-0472">Membrane</keyword>
<reference evidence="12 13" key="1">
    <citation type="journal article" date="2010" name="Int. J. Syst. Evol. Microbiol.">
        <title>Bacillus horneckiae sp. nov., isolated from a spacecraft-assembly clean room.</title>
        <authorList>
            <person name="Vaishampayan P."/>
            <person name="Probst A."/>
            <person name="Krishnamurthi S."/>
            <person name="Ghosh S."/>
            <person name="Osman S."/>
            <person name="McDowall A."/>
            <person name="Ruckmani A."/>
            <person name="Mayilraj S."/>
            <person name="Venkateswaran K."/>
        </authorList>
    </citation>
    <scope>NUCLEOTIDE SEQUENCE [LARGE SCALE GENOMIC DNA]</scope>
    <source>
        <strain evidence="13">1PO1SC</strain>
    </source>
</reference>
<keyword evidence="4" id="KW-0808">Transferase</keyword>
<evidence type="ECO:0000256" key="3">
    <source>
        <dbReference type="ARBA" id="ARBA00022676"/>
    </source>
</evidence>
<dbReference type="GO" id="GO:0008360">
    <property type="term" value="P:regulation of cell shape"/>
    <property type="evidence" value="ECO:0007669"/>
    <property type="project" value="UniProtKB-KW"/>
</dbReference>
<keyword evidence="8 11" id="KW-1133">Transmembrane helix</keyword>
<feature type="transmembrane region" description="Helical" evidence="11">
    <location>
        <begin position="112"/>
        <end position="129"/>
    </location>
</feature>
<feature type="transmembrane region" description="Helical" evidence="11">
    <location>
        <begin position="72"/>
        <end position="92"/>
    </location>
</feature>